<name>A0A9Y4NL12_9TELE</name>
<gene>
    <name evidence="3" type="primary">LOC103371670</name>
</gene>
<dbReference type="Proteomes" id="UP000694891">
    <property type="component" value="Unplaced"/>
</dbReference>
<evidence type="ECO:0000313" key="3">
    <source>
        <dbReference type="RefSeq" id="XP_008299291.1"/>
    </source>
</evidence>
<proteinExistence type="predicted"/>
<organism evidence="2 3">
    <name type="scientific">Stegastes partitus</name>
    <name type="common">bicolor damselfish</name>
    <dbReference type="NCBI Taxonomy" id="144197"/>
    <lineage>
        <taxon>Eukaryota</taxon>
        <taxon>Metazoa</taxon>
        <taxon>Chordata</taxon>
        <taxon>Craniata</taxon>
        <taxon>Vertebrata</taxon>
        <taxon>Euteleostomi</taxon>
        <taxon>Actinopterygii</taxon>
        <taxon>Neopterygii</taxon>
        <taxon>Teleostei</taxon>
        <taxon>Neoteleostei</taxon>
        <taxon>Acanthomorphata</taxon>
        <taxon>Ovalentaria</taxon>
        <taxon>Pomacentridae</taxon>
        <taxon>Stegastes</taxon>
    </lineage>
</organism>
<evidence type="ECO:0000259" key="1">
    <source>
        <dbReference type="SMART" id="SM00832"/>
    </source>
</evidence>
<feature type="domain" description="VWF/SSPO/Zonadhesin-like cysteine-rich" evidence="1">
    <location>
        <begin position="415"/>
        <end position="490"/>
    </location>
</feature>
<dbReference type="InterPro" id="IPR001846">
    <property type="entry name" value="VWF_type-D"/>
</dbReference>
<dbReference type="SMART" id="SM00832">
    <property type="entry name" value="C8"/>
    <property type="match status" value="1"/>
</dbReference>
<keyword evidence="2" id="KW-1185">Reference proteome</keyword>
<dbReference type="GeneID" id="103371670"/>
<protein>
    <submittedName>
        <fullName evidence="3">IgGFc-binding protein-like</fullName>
    </submittedName>
</protein>
<dbReference type="RefSeq" id="XP_008299291.1">
    <property type="nucleotide sequence ID" value="XM_008301069.1"/>
</dbReference>
<dbReference type="PANTHER" id="PTHR46160">
    <property type="entry name" value="ALPHA-TECTORIN-RELATED"/>
    <property type="match status" value="1"/>
</dbReference>
<accession>A0A9Y4NL12</accession>
<dbReference type="Pfam" id="PF00094">
    <property type="entry name" value="VWD"/>
    <property type="match status" value="3"/>
</dbReference>
<dbReference type="InterPro" id="IPR052749">
    <property type="entry name" value="Alpha-tectorin"/>
</dbReference>
<sequence length="600" mass="65738">MRLGRYRGLRDAPSAVACTATATMCCEPASCPEGESCTLNNTWGCSREDNNITTCENGETCVQSQSQCWVLGGAHYDTFDGQVFEFQGNCTYTLIQKKTNDASENNALWVGVQKDRTFNQASSFKAIHVKVAKDNIYRAEEGSVWPPRVLRHSLPCHLRGPIQVNPLPPCPVWKPACVTRGSSWMATPACPCPSVAAVTTATITAATRPTGLTRDAPYTDPNTHQIRCHSDSCGSDECCGLEGGVRSCVHDLKQTCVYTSQHVITFDRCDYDFRGTCQYQLLGVCGQNQGLDAIWVQTDAESALHVLVNVSGVIVKLNSENTENIEVNGVKRNMPCHFSPSALAFSLHLHTYIYTDTGFEFSLSTDGIIDLNGTQQHLSPELFGKLWRSGQNPLACVEGCLGGSCPECSSADLARFSDPEACRKILEVNGPFRHCHGKVDPSSFYKRCVSDLCLHGGLQPALCHSLADYTAVCFSRKAPVYAWRSPGFCYPSCPSSTSYNTSSASVGLCLGWQNNTSRVASKHRERTASVNQVNGVYENLPFSQNNITVHEKNNGWISIKVPRSTEPMSDLRNPILVKISDIYHQTTCGLCGNYNDDPLR</sequence>
<dbReference type="PANTHER" id="PTHR46160:SF9">
    <property type="entry name" value="PROTEIN PRY2-RELATED"/>
    <property type="match status" value="1"/>
</dbReference>
<dbReference type="InterPro" id="IPR014853">
    <property type="entry name" value="VWF/SSPO/ZAN-like_Cys-rich_dom"/>
</dbReference>
<dbReference type="AlphaFoldDB" id="A0A9Y4NL12"/>
<dbReference type="Pfam" id="PF08742">
    <property type="entry name" value="C8"/>
    <property type="match status" value="1"/>
</dbReference>
<reference evidence="3" key="1">
    <citation type="submission" date="2025-08" db="UniProtKB">
        <authorList>
            <consortium name="RefSeq"/>
        </authorList>
    </citation>
    <scope>IDENTIFICATION</scope>
</reference>
<evidence type="ECO:0000313" key="2">
    <source>
        <dbReference type="Proteomes" id="UP000694891"/>
    </source>
</evidence>